<feature type="compositionally biased region" description="Basic and acidic residues" evidence="1">
    <location>
        <begin position="98"/>
        <end position="110"/>
    </location>
</feature>
<keyword evidence="3" id="KW-1185">Reference proteome</keyword>
<evidence type="ECO:0000313" key="2">
    <source>
        <dbReference type="EMBL" id="KAF2270223.1"/>
    </source>
</evidence>
<name>A0A9P4NBQ0_9PLEO</name>
<proteinExistence type="predicted"/>
<protein>
    <submittedName>
        <fullName evidence="2">Uncharacterized protein</fullName>
    </submittedName>
</protein>
<dbReference type="AlphaFoldDB" id="A0A9P4NBQ0"/>
<sequence>MACADDEARNRSPQRFPTPLITPFYRGRPYSPRVLIDGPSAWAASVSGSTWLSCQRYWPEQNSVPSPYFFLPSSPRCFSLSSPPSSLDRVPPQAATAQEKRGSCDGDDQRQGPSELIAPPIPGRLVRLQCFPPSKYYCGRCPPCLPASHAAAPSAWDCDKTLNKARLRHIGFQPSIPPRRLCHRLSASAVLPGRIVLQPGLSPCTPDLPAAPCPNHPPGY</sequence>
<accession>A0A9P4NBQ0</accession>
<organism evidence="2 3">
    <name type="scientific">Lojkania enalia</name>
    <dbReference type="NCBI Taxonomy" id="147567"/>
    <lineage>
        <taxon>Eukaryota</taxon>
        <taxon>Fungi</taxon>
        <taxon>Dikarya</taxon>
        <taxon>Ascomycota</taxon>
        <taxon>Pezizomycotina</taxon>
        <taxon>Dothideomycetes</taxon>
        <taxon>Pleosporomycetidae</taxon>
        <taxon>Pleosporales</taxon>
        <taxon>Pleosporales incertae sedis</taxon>
        <taxon>Lojkania</taxon>
    </lineage>
</organism>
<evidence type="ECO:0000256" key="1">
    <source>
        <dbReference type="SAM" id="MobiDB-lite"/>
    </source>
</evidence>
<evidence type="ECO:0000313" key="3">
    <source>
        <dbReference type="Proteomes" id="UP000800093"/>
    </source>
</evidence>
<dbReference type="EMBL" id="ML986580">
    <property type="protein sequence ID" value="KAF2270223.1"/>
    <property type="molecule type" value="Genomic_DNA"/>
</dbReference>
<feature type="region of interest" description="Disordered" evidence="1">
    <location>
        <begin position="82"/>
        <end position="119"/>
    </location>
</feature>
<gene>
    <name evidence="2" type="ORF">CC78DRAFT_195856</name>
</gene>
<reference evidence="3" key="1">
    <citation type="journal article" date="2020" name="Stud. Mycol.">
        <title>101 Dothideomycetes genomes: A test case for predicting lifestyles and emergence of pathogens.</title>
        <authorList>
            <person name="Haridas S."/>
            <person name="Albert R."/>
            <person name="Binder M."/>
            <person name="Bloem J."/>
            <person name="LaButti K."/>
            <person name="Salamov A."/>
            <person name="Andreopoulos B."/>
            <person name="Baker S."/>
            <person name="Barry K."/>
            <person name="Bills G."/>
            <person name="Bluhm B."/>
            <person name="Cannon C."/>
            <person name="Castanera R."/>
            <person name="Culley D."/>
            <person name="Daum C."/>
            <person name="Ezra D."/>
            <person name="Gonzalez J."/>
            <person name="Henrissat B."/>
            <person name="Kuo A."/>
            <person name="Liang C."/>
            <person name="Lipzen A."/>
            <person name="Lutzoni F."/>
            <person name="Magnuson J."/>
            <person name="Mondo S."/>
            <person name="Nolan M."/>
            <person name="Ohm R."/>
            <person name="Pangilinan J."/>
            <person name="Park H.-J."/>
            <person name="Ramirez L."/>
            <person name="Alfaro M."/>
            <person name="Sun H."/>
            <person name="Tritt A."/>
            <person name="Yoshinaga Y."/>
            <person name="Zwiers L.-H."/>
            <person name="Turgeon B."/>
            <person name="Goodwin S."/>
            <person name="Spatafora J."/>
            <person name="Crous P."/>
            <person name="Grigoriev I."/>
        </authorList>
    </citation>
    <scope>NUCLEOTIDE SEQUENCE [LARGE SCALE GENOMIC DNA]</scope>
    <source>
        <strain evidence="3">CBS 304.66</strain>
    </source>
</reference>
<dbReference type="Proteomes" id="UP000800093">
    <property type="component" value="Unassembled WGS sequence"/>
</dbReference>
<comment type="caution">
    <text evidence="2">The sequence shown here is derived from an EMBL/GenBank/DDBJ whole genome shotgun (WGS) entry which is preliminary data.</text>
</comment>